<organism evidence="2 3">
    <name type="scientific">Stenotrophomonas capsici</name>
    <dbReference type="NCBI Taxonomy" id="3110230"/>
    <lineage>
        <taxon>Bacteria</taxon>
        <taxon>Pseudomonadati</taxon>
        <taxon>Pseudomonadota</taxon>
        <taxon>Gammaproteobacteria</taxon>
        <taxon>Lysobacterales</taxon>
        <taxon>Lysobacteraceae</taxon>
        <taxon>Stenotrophomonas</taxon>
    </lineage>
</organism>
<keyword evidence="2" id="KW-0328">Glycosyltransferase</keyword>
<gene>
    <name evidence="2" type="ORF">VA603_10490</name>
</gene>
<keyword evidence="2" id="KW-0808">Transferase</keyword>
<proteinExistence type="predicted"/>
<sequence length="308" mass="34369">MAARRVVLVIPVRNGEPFLERMLPALRAQSLQPDEILVIDSASRDQSVARWRAFGARVVEIDAATFNHGGTRGWASTLVEADVLIYMTQDAIPVPPDALARLVAGLYAADDIGLAYGRQLPHPEAGVLARHARAFNYPVQGRVKRLADAGELGIKTCFTSDAFCAYRMDALVAVGGFPQDVIGSEDAHVAGRMLLDGYAVNYVADAQAWHSHDYSIAEEFRRYFDIGVFYSRERWIAERFGRAGGEGGRFVRSELAALRRERQWMRVPGALLRSAAKLLGYRLGHLERRLPLAVKRRVSMFPGYWRQQ</sequence>
<protein>
    <submittedName>
        <fullName evidence="2">Glycosyltransferase</fullName>
        <ecNumber evidence="2">2.4.-.-</ecNumber>
    </submittedName>
</protein>
<dbReference type="Proteomes" id="UP001301653">
    <property type="component" value="Unassembled WGS sequence"/>
</dbReference>
<dbReference type="InterPro" id="IPR029044">
    <property type="entry name" value="Nucleotide-diphossugar_trans"/>
</dbReference>
<name>A0ABU5V3L4_9GAMM</name>
<evidence type="ECO:0000259" key="1">
    <source>
        <dbReference type="Pfam" id="PF00535"/>
    </source>
</evidence>
<dbReference type="RefSeq" id="WP_323438785.1">
    <property type="nucleotide sequence ID" value="NZ_JAYFUH010000154.1"/>
</dbReference>
<feature type="domain" description="Glycosyltransferase 2-like" evidence="1">
    <location>
        <begin position="8"/>
        <end position="171"/>
    </location>
</feature>
<dbReference type="PANTHER" id="PTHR43685:SF13">
    <property type="entry name" value="O ANTIGEN BIOSYNTHESIS RHAMNOSYLTRANSFERASE RFBN"/>
    <property type="match status" value="1"/>
</dbReference>
<comment type="caution">
    <text evidence="2">The sequence shown here is derived from an EMBL/GenBank/DDBJ whole genome shotgun (WGS) entry which is preliminary data.</text>
</comment>
<dbReference type="Gene3D" id="3.90.550.10">
    <property type="entry name" value="Spore Coat Polysaccharide Biosynthesis Protein SpsA, Chain A"/>
    <property type="match status" value="1"/>
</dbReference>
<dbReference type="InterPro" id="IPR001173">
    <property type="entry name" value="Glyco_trans_2-like"/>
</dbReference>
<dbReference type="GO" id="GO:0016757">
    <property type="term" value="F:glycosyltransferase activity"/>
    <property type="evidence" value="ECO:0007669"/>
    <property type="project" value="UniProtKB-KW"/>
</dbReference>
<dbReference type="PANTHER" id="PTHR43685">
    <property type="entry name" value="GLYCOSYLTRANSFERASE"/>
    <property type="match status" value="1"/>
</dbReference>
<dbReference type="CDD" id="cd00761">
    <property type="entry name" value="Glyco_tranf_GTA_type"/>
    <property type="match status" value="1"/>
</dbReference>
<dbReference type="SUPFAM" id="SSF53448">
    <property type="entry name" value="Nucleotide-diphospho-sugar transferases"/>
    <property type="match status" value="1"/>
</dbReference>
<dbReference type="Pfam" id="PF00535">
    <property type="entry name" value="Glycos_transf_2"/>
    <property type="match status" value="1"/>
</dbReference>
<dbReference type="EMBL" id="JAYFUH010000154">
    <property type="protein sequence ID" value="MEA5667960.1"/>
    <property type="molecule type" value="Genomic_DNA"/>
</dbReference>
<evidence type="ECO:0000313" key="3">
    <source>
        <dbReference type="Proteomes" id="UP001301653"/>
    </source>
</evidence>
<dbReference type="InterPro" id="IPR050834">
    <property type="entry name" value="Glycosyltransf_2"/>
</dbReference>
<reference evidence="2 3" key="1">
    <citation type="submission" date="2023-12" db="EMBL/GenBank/DDBJ databases">
        <title>Stenotrophomonas guangdongensis sp. nov., isolated from wilted pepper plants (Capsicum annuum).</title>
        <authorList>
            <person name="Qiu M."/>
            <person name="Li Y."/>
            <person name="Liu Q."/>
            <person name="Zhang X."/>
            <person name="Huang Y."/>
            <person name="Guo R."/>
            <person name="Hu M."/>
            <person name="Zhou J."/>
            <person name="Zhou X."/>
        </authorList>
    </citation>
    <scope>NUCLEOTIDE SEQUENCE [LARGE SCALE GENOMIC DNA]</scope>
    <source>
        <strain evidence="2 3">MH1</strain>
    </source>
</reference>
<keyword evidence="3" id="KW-1185">Reference proteome</keyword>
<dbReference type="EC" id="2.4.-.-" evidence="2"/>
<evidence type="ECO:0000313" key="2">
    <source>
        <dbReference type="EMBL" id="MEA5667960.1"/>
    </source>
</evidence>
<accession>A0ABU5V3L4</accession>